<gene>
    <name evidence="2" type="ORF">A3A79_03360</name>
</gene>
<dbReference type="Pfam" id="PF04350">
    <property type="entry name" value="PilO"/>
    <property type="match status" value="1"/>
</dbReference>
<accession>A0A1F6AHI3</accession>
<dbReference type="GO" id="GO:0043107">
    <property type="term" value="P:type IV pilus-dependent motility"/>
    <property type="evidence" value="ECO:0007669"/>
    <property type="project" value="InterPro"/>
</dbReference>
<keyword evidence="1" id="KW-0472">Membrane</keyword>
<comment type="caution">
    <text evidence="2">The sequence shown here is derived from an EMBL/GenBank/DDBJ whole genome shotgun (WGS) entry which is preliminary data.</text>
</comment>
<keyword evidence="1" id="KW-1133">Transmembrane helix</keyword>
<dbReference type="GO" id="GO:0043683">
    <property type="term" value="P:type IV pilus assembly"/>
    <property type="evidence" value="ECO:0007669"/>
    <property type="project" value="InterPro"/>
</dbReference>
<organism evidence="2 3">
    <name type="scientific">Candidatus Gottesmanbacteria bacterium RIFCSPLOWO2_01_FULL_43_11b</name>
    <dbReference type="NCBI Taxonomy" id="1798392"/>
    <lineage>
        <taxon>Bacteria</taxon>
        <taxon>Candidatus Gottesmaniibacteriota</taxon>
    </lineage>
</organism>
<dbReference type="Proteomes" id="UP000178759">
    <property type="component" value="Unassembled WGS sequence"/>
</dbReference>
<evidence type="ECO:0000313" key="3">
    <source>
        <dbReference type="Proteomes" id="UP000178759"/>
    </source>
</evidence>
<dbReference type="EMBL" id="MFJV01000001">
    <property type="protein sequence ID" value="OGG24200.1"/>
    <property type="molecule type" value="Genomic_DNA"/>
</dbReference>
<keyword evidence="1" id="KW-0812">Transmembrane</keyword>
<evidence type="ECO:0000256" key="1">
    <source>
        <dbReference type="SAM" id="Phobius"/>
    </source>
</evidence>
<dbReference type="Gene3D" id="3.30.70.60">
    <property type="match status" value="1"/>
</dbReference>
<evidence type="ECO:0000313" key="2">
    <source>
        <dbReference type="EMBL" id="OGG24200.1"/>
    </source>
</evidence>
<dbReference type="AlphaFoldDB" id="A0A1F6AHI3"/>
<proteinExistence type="predicted"/>
<name>A0A1F6AHI3_9BACT</name>
<sequence length="211" mass="22845">MTQLSQSQKYIQQFKVATEKPQVKAYSATIFSFLAASLFGLYAILPTVRTILFLRREIADKTTVNKQMEDKISALIESQASYEAAGERLDLVFAAIPQTAQPVELALSLRNLAASTVASASSIQISSVPLTGEEATASASPQKNSSPYPLTVVVNDSYGNLKTFIDGILSLQRILTIDSINFTPSSEIAESTLPGSIGLQLVLQLTTYYQN</sequence>
<reference evidence="2 3" key="1">
    <citation type="journal article" date="2016" name="Nat. Commun.">
        <title>Thousands of microbial genomes shed light on interconnected biogeochemical processes in an aquifer system.</title>
        <authorList>
            <person name="Anantharaman K."/>
            <person name="Brown C.T."/>
            <person name="Hug L.A."/>
            <person name="Sharon I."/>
            <person name="Castelle C.J."/>
            <person name="Probst A.J."/>
            <person name="Thomas B.C."/>
            <person name="Singh A."/>
            <person name="Wilkins M.J."/>
            <person name="Karaoz U."/>
            <person name="Brodie E.L."/>
            <person name="Williams K.H."/>
            <person name="Hubbard S.S."/>
            <person name="Banfield J.F."/>
        </authorList>
    </citation>
    <scope>NUCLEOTIDE SEQUENCE [LARGE SCALE GENOMIC DNA]</scope>
</reference>
<feature type="transmembrane region" description="Helical" evidence="1">
    <location>
        <begin position="25"/>
        <end position="45"/>
    </location>
</feature>
<dbReference type="InterPro" id="IPR014717">
    <property type="entry name" value="Transl_elong_EF1B/ribsomal_bS6"/>
</dbReference>
<dbReference type="InterPro" id="IPR007445">
    <property type="entry name" value="PilO"/>
</dbReference>
<dbReference type="STRING" id="1798392.A3A79_03360"/>
<protein>
    <submittedName>
        <fullName evidence="2">Uncharacterized protein</fullName>
    </submittedName>
</protein>